<dbReference type="EMBL" id="VTAV01000002">
    <property type="protein sequence ID" value="TYR37478.1"/>
    <property type="molecule type" value="Genomic_DNA"/>
</dbReference>
<evidence type="ECO:0000259" key="2">
    <source>
        <dbReference type="Pfam" id="PF04773"/>
    </source>
</evidence>
<evidence type="ECO:0000256" key="1">
    <source>
        <dbReference type="SAM" id="Phobius"/>
    </source>
</evidence>
<keyword evidence="5" id="KW-1185">Reference proteome</keyword>
<name>A0A5D4HA12_9SPHI</name>
<reference evidence="4 5" key="1">
    <citation type="submission" date="2019-08" db="EMBL/GenBank/DDBJ databases">
        <title>Phlebobacter frassis gen. nov. sp. nov., a new member of family Sphingobacteriaceae isolated from sand fly rearing media.</title>
        <authorList>
            <person name="Kakumanu M.L."/>
            <person name="Marayati B.F."/>
            <person name="Wada-Katsumata A."/>
            <person name="Wasserberg G."/>
            <person name="Schal C."/>
            <person name="Apperson C.S."/>
            <person name="Ponnusamy L."/>
        </authorList>
    </citation>
    <scope>NUCLEOTIDE SEQUENCE [LARGE SCALE GENOMIC DNA]</scope>
    <source>
        <strain evidence="4 5">SSI9</strain>
    </source>
</reference>
<dbReference type="Gene3D" id="2.60.120.1440">
    <property type="match status" value="1"/>
</dbReference>
<evidence type="ECO:0000259" key="3">
    <source>
        <dbReference type="Pfam" id="PF16344"/>
    </source>
</evidence>
<dbReference type="InterPro" id="IPR006860">
    <property type="entry name" value="FecR"/>
</dbReference>
<protein>
    <submittedName>
        <fullName evidence="4">DUF4974 domain-containing protein</fullName>
    </submittedName>
</protein>
<organism evidence="4 5">
    <name type="scientific">Sphingobacterium phlebotomi</name>
    <dbReference type="NCBI Taxonomy" id="2605433"/>
    <lineage>
        <taxon>Bacteria</taxon>
        <taxon>Pseudomonadati</taxon>
        <taxon>Bacteroidota</taxon>
        <taxon>Sphingobacteriia</taxon>
        <taxon>Sphingobacteriales</taxon>
        <taxon>Sphingobacteriaceae</taxon>
        <taxon>Sphingobacterium</taxon>
    </lineage>
</organism>
<evidence type="ECO:0000313" key="4">
    <source>
        <dbReference type="EMBL" id="TYR37478.1"/>
    </source>
</evidence>
<feature type="domain" description="FecR protein" evidence="2">
    <location>
        <begin position="182"/>
        <end position="277"/>
    </location>
</feature>
<dbReference type="Gene3D" id="3.55.50.30">
    <property type="match status" value="1"/>
</dbReference>
<dbReference type="GO" id="GO:0016989">
    <property type="term" value="F:sigma factor antagonist activity"/>
    <property type="evidence" value="ECO:0007669"/>
    <property type="project" value="TreeGrafter"/>
</dbReference>
<dbReference type="InterPro" id="IPR012373">
    <property type="entry name" value="Ferrdict_sens_TM"/>
</dbReference>
<dbReference type="InterPro" id="IPR032508">
    <property type="entry name" value="FecR_C"/>
</dbReference>
<dbReference type="FunFam" id="2.60.120.1440:FF:000001">
    <property type="entry name" value="Putative anti-sigma factor"/>
    <property type="match status" value="1"/>
</dbReference>
<feature type="domain" description="Protein FecR C-terminal" evidence="3">
    <location>
        <begin position="319"/>
        <end position="387"/>
    </location>
</feature>
<gene>
    <name evidence="4" type="ORF">FXV77_05590</name>
</gene>
<keyword evidence="1" id="KW-1133">Transmembrane helix</keyword>
<dbReference type="Pfam" id="PF04773">
    <property type="entry name" value="FecR"/>
    <property type="match status" value="1"/>
</dbReference>
<accession>A0A5D4HA12</accession>
<dbReference type="Proteomes" id="UP000322362">
    <property type="component" value="Unassembled WGS sequence"/>
</dbReference>
<sequence length="391" mass="43560">MEQHQALRETFRHYVNGQLNETEAKAFLAHVQSGQDRALLKELIEETFGSPLHQDQLVDPGLRTILDESWANLHNRIAQSPAKSNIRWGWIIGIAATMLCVLTVGIGLYIREDTKTTNQVGAVVPGTQSATLTLVDGRKIRLSETDNGQLAEDAGVRISKSADGQLVYEVLEDQPIAAGYNTLSTAKGETYKVKLPDGTQVWLNAASSIRYATNFSVYGTRRVTLDGEAYFDVAKNAERPFVVRSGDQDVEVLGTRFNINSYTDEADVLTTLLEGSIQVKFQKEIKTLRPGQQSNLSSSGNLRVREVDTDPVISWINNEFMFDGDNIETVMRKIARWYNVDVVYQGAMTTEKFGGGLSRFESVEEVLQLLEKTGAVKFRIENRIIYVQSNG</sequence>
<dbReference type="RefSeq" id="WP_148918219.1">
    <property type="nucleotide sequence ID" value="NZ_VTAV01000002.1"/>
</dbReference>
<dbReference type="AlphaFoldDB" id="A0A5D4HA12"/>
<feature type="transmembrane region" description="Helical" evidence="1">
    <location>
        <begin position="88"/>
        <end position="110"/>
    </location>
</feature>
<dbReference type="Pfam" id="PF16344">
    <property type="entry name" value="FecR_C"/>
    <property type="match status" value="1"/>
</dbReference>
<keyword evidence="1" id="KW-0812">Transmembrane</keyword>
<dbReference type="PANTHER" id="PTHR30273">
    <property type="entry name" value="PERIPLASMIC SIGNAL SENSOR AND SIGMA FACTOR ACTIVATOR FECR-RELATED"/>
    <property type="match status" value="1"/>
</dbReference>
<proteinExistence type="predicted"/>
<evidence type="ECO:0000313" key="5">
    <source>
        <dbReference type="Proteomes" id="UP000322362"/>
    </source>
</evidence>
<comment type="caution">
    <text evidence="4">The sequence shown here is derived from an EMBL/GenBank/DDBJ whole genome shotgun (WGS) entry which is preliminary data.</text>
</comment>
<dbReference type="PANTHER" id="PTHR30273:SF2">
    <property type="entry name" value="PROTEIN FECR"/>
    <property type="match status" value="1"/>
</dbReference>
<keyword evidence="1" id="KW-0472">Membrane</keyword>